<dbReference type="RefSeq" id="WP_000360007.1">
    <property type="nucleotide sequence ID" value="NZ_CP009335.1"/>
</dbReference>
<proteinExistence type="predicted"/>
<accession>A0A0B5P306</accession>
<dbReference type="KEGG" id="btw:BF38_3046"/>
<reference evidence="2 4" key="2">
    <citation type="submission" date="2020-05" db="EMBL/GenBank/DDBJ databases">
        <title>FDA dAtabase for Regulatory Grade micrObial Sequences (FDA-ARGOS): Supporting development and validation of Infectious Disease Dx tests.</title>
        <authorList>
            <person name="Nelson B."/>
            <person name="Plummer A."/>
            <person name="Tallon L."/>
            <person name="Sadzewicz L."/>
            <person name="Zhao X."/>
            <person name="Vavikolanu K."/>
            <person name="Mehta A."/>
            <person name="Aluvathingal J."/>
            <person name="Nadendla S."/>
            <person name="Myers T."/>
            <person name="Yan Y."/>
            <person name="Sichtig H."/>
        </authorList>
    </citation>
    <scope>NUCLEOTIDE SEQUENCE [LARGE SCALE GENOMIC DNA]</scope>
    <source>
        <strain evidence="2 4">FDAARGOS_795</strain>
    </source>
</reference>
<evidence type="ECO:0000313" key="1">
    <source>
        <dbReference type="EMBL" id="AJG78888.1"/>
    </source>
</evidence>
<evidence type="ECO:0000313" key="2">
    <source>
        <dbReference type="EMBL" id="QKH26674.1"/>
    </source>
</evidence>
<dbReference type="AlphaFoldDB" id="A0A0B5P306"/>
<reference evidence="1 3" key="1">
    <citation type="journal article" date="2015" name="Genome Announc.">
        <title>Complete genome sequences for 35 biothreat assay-relevant bacillus species.</title>
        <authorList>
            <person name="Johnson S.L."/>
            <person name="Daligault H.E."/>
            <person name="Davenport K.W."/>
            <person name="Jaissle J."/>
            <person name="Frey K.G."/>
            <person name="Ladner J.T."/>
            <person name="Broomall S.M."/>
            <person name="Bishop-Lilly K.A."/>
            <person name="Bruce D.C."/>
            <person name="Gibbons H.S."/>
            <person name="Coyne S.R."/>
            <person name="Lo C.C."/>
            <person name="Meincke L."/>
            <person name="Munk A.C."/>
            <person name="Koroleva G.I."/>
            <person name="Rosenzweig C.N."/>
            <person name="Palacios G.F."/>
            <person name="Redden C.L."/>
            <person name="Minogue T.D."/>
            <person name="Chain P.S."/>
        </authorList>
    </citation>
    <scope>NUCLEOTIDE SEQUENCE [LARGE SCALE GENOMIC DNA]</scope>
    <source>
        <strain evidence="1 3">HD1011</strain>
    </source>
</reference>
<dbReference type="EMBL" id="CP053980">
    <property type="protein sequence ID" value="QKH26674.1"/>
    <property type="molecule type" value="Genomic_DNA"/>
</dbReference>
<protein>
    <submittedName>
        <fullName evidence="2">Uncharacterized protein</fullName>
    </submittedName>
</protein>
<sequence length="78" mass="9375">MDKNHRISLLTEMLKDRIEKIEERSSIDVCKEVNDEFRMHIEYILTAEEFSHFTVADLKPLVDVLADFKNRYFKRLEA</sequence>
<dbReference type="Proteomes" id="UP000501107">
    <property type="component" value="Chromosome"/>
</dbReference>
<gene>
    <name evidence="1" type="ORF">BF38_3046</name>
    <name evidence="2" type="ORF">FOC89_22900</name>
</gene>
<evidence type="ECO:0000313" key="3">
    <source>
        <dbReference type="Proteomes" id="UP000031876"/>
    </source>
</evidence>
<dbReference type="Proteomes" id="UP000031876">
    <property type="component" value="Chromosome"/>
</dbReference>
<evidence type="ECO:0000313" key="4">
    <source>
        <dbReference type="Proteomes" id="UP000501107"/>
    </source>
</evidence>
<name>A0A0B5P306_BACTU</name>
<dbReference type="EMBL" id="CP009335">
    <property type="protein sequence ID" value="AJG78888.1"/>
    <property type="molecule type" value="Genomic_DNA"/>
</dbReference>
<organism evidence="2 4">
    <name type="scientific">Bacillus thuringiensis</name>
    <dbReference type="NCBI Taxonomy" id="1428"/>
    <lineage>
        <taxon>Bacteria</taxon>
        <taxon>Bacillati</taxon>
        <taxon>Bacillota</taxon>
        <taxon>Bacilli</taxon>
        <taxon>Bacillales</taxon>
        <taxon>Bacillaceae</taxon>
        <taxon>Bacillus</taxon>
        <taxon>Bacillus cereus group</taxon>
    </lineage>
</organism>